<proteinExistence type="predicted"/>
<organism evidence="1 2">
    <name type="scientific">Chlamydomonas schloesseri</name>
    <dbReference type="NCBI Taxonomy" id="2026947"/>
    <lineage>
        <taxon>Eukaryota</taxon>
        <taxon>Viridiplantae</taxon>
        <taxon>Chlorophyta</taxon>
        <taxon>core chlorophytes</taxon>
        <taxon>Chlorophyceae</taxon>
        <taxon>CS clade</taxon>
        <taxon>Chlamydomonadales</taxon>
        <taxon>Chlamydomonadaceae</taxon>
        <taxon>Chlamydomonas</taxon>
    </lineage>
</organism>
<evidence type="ECO:0000313" key="2">
    <source>
        <dbReference type="Proteomes" id="UP000613740"/>
    </source>
</evidence>
<reference evidence="1" key="1">
    <citation type="journal article" date="2020" name="bioRxiv">
        <title>Comparative genomics of Chlamydomonas.</title>
        <authorList>
            <person name="Craig R.J."/>
            <person name="Hasan A.R."/>
            <person name="Ness R.W."/>
            <person name="Keightley P.D."/>
        </authorList>
    </citation>
    <scope>NUCLEOTIDE SEQUENCE</scope>
    <source>
        <strain evidence="1">CCAP 11/173</strain>
    </source>
</reference>
<protein>
    <submittedName>
        <fullName evidence="1">Uncharacterized protein</fullName>
    </submittedName>
</protein>
<accession>A0A835W8X6</accession>
<keyword evidence="2" id="KW-1185">Reference proteome</keyword>
<evidence type="ECO:0000313" key="1">
    <source>
        <dbReference type="EMBL" id="KAG2440471.1"/>
    </source>
</evidence>
<comment type="caution">
    <text evidence="1">The sequence shown here is derived from an EMBL/GenBank/DDBJ whole genome shotgun (WGS) entry which is preliminary data.</text>
</comment>
<dbReference type="Proteomes" id="UP000613740">
    <property type="component" value="Unassembled WGS sequence"/>
</dbReference>
<sequence>MFIDLCAFLPNYHRVKPVFWNARQYGGAWGGWFRILPPTISTTATLNLGICAGCGQNVVDKGYYFGDGFSITFTNASTFNSSMSTLKVKPLSNAVASIVNMQVYLAFMAPPDLNPGGFKTFTDYGPPVTPTSPLTDFSNANFFANAKPGVAYRVSGNSNILFAASQLNSTMGLYLAVHFDVAAYCRNDYQW</sequence>
<gene>
    <name evidence="1" type="ORF">HYH02_010351</name>
</gene>
<dbReference type="EMBL" id="JAEHOD010000038">
    <property type="protein sequence ID" value="KAG2440471.1"/>
    <property type="molecule type" value="Genomic_DNA"/>
</dbReference>
<name>A0A835W8X6_9CHLO</name>
<dbReference type="AlphaFoldDB" id="A0A835W8X6"/>